<dbReference type="EMBL" id="CP074133">
    <property type="protein sequence ID" value="QUX23149.1"/>
    <property type="molecule type" value="Genomic_DNA"/>
</dbReference>
<accession>A0ABX8BLN3</accession>
<protein>
    <submittedName>
        <fullName evidence="1">Type II toxin-antitoxin system VapB family antitoxin</fullName>
    </submittedName>
</protein>
<dbReference type="RefSeq" id="WP_220564374.1">
    <property type="nucleotide sequence ID" value="NZ_CP074133.1"/>
</dbReference>
<keyword evidence="2" id="KW-1185">Reference proteome</keyword>
<organism evidence="1 2">
    <name type="scientific">Nocardiopsis changdeensis</name>
    <dbReference type="NCBI Taxonomy" id="2831969"/>
    <lineage>
        <taxon>Bacteria</taxon>
        <taxon>Bacillati</taxon>
        <taxon>Actinomycetota</taxon>
        <taxon>Actinomycetes</taxon>
        <taxon>Streptosporangiales</taxon>
        <taxon>Nocardiopsidaceae</taxon>
        <taxon>Nocardiopsis</taxon>
    </lineage>
</organism>
<evidence type="ECO:0000313" key="2">
    <source>
        <dbReference type="Proteomes" id="UP000676079"/>
    </source>
</evidence>
<dbReference type="Pfam" id="PF09957">
    <property type="entry name" value="VapB_antitoxin"/>
    <property type="match status" value="1"/>
</dbReference>
<gene>
    <name evidence="1" type="ORF">KGD84_01730</name>
</gene>
<evidence type="ECO:0000313" key="1">
    <source>
        <dbReference type="EMBL" id="QUX23149.1"/>
    </source>
</evidence>
<proteinExistence type="predicted"/>
<reference evidence="1 2" key="1">
    <citation type="submission" date="2021-05" db="EMBL/GenBank/DDBJ databases">
        <title>Direct Submission.</title>
        <authorList>
            <person name="Li K."/>
            <person name="Gao J."/>
        </authorList>
    </citation>
    <scope>NUCLEOTIDE SEQUENCE [LARGE SCALE GENOMIC DNA]</scope>
    <source>
        <strain evidence="1 2">Mg02</strain>
    </source>
</reference>
<dbReference type="InterPro" id="IPR019239">
    <property type="entry name" value="VapB_antitoxin"/>
</dbReference>
<name>A0ABX8BLN3_9ACTN</name>
<dbReference type="Proteomes" id="UP000676079">
    <property type="component" value="Chromosome"/>
</dbReference>
<sequence>MSRTVIDLDEEALAAAAEELGTTTKVETVNRALREIAARHRSHRFIDLIGDLDLDLDEQTMGEAWR</sequence>